<feature type="transmembrane region" description="Helical" evidence="8">
    <location>
        <begin position="7"/>
        <end position="28"/>
    </location>
</feature>
<feature type="transmembrane region" description="Helical" evidence="8">
    <location>
        <begin position="291"/>
        <end position="309"/>
    </location>
</feature>
<evidence type="ECO:0000313" key="10">
    <source>
        <dbReference type="EMBL" id="VAW18415.1"/>
    </source>
</evidence>
<dbReference type="InterPro" id="IPR050297">
    <property type="entry name" value="LipidA_mod_glycosyltrf_83"/>
</dbReference>
<feature type="transmembrane region" description="Helical" evidence="8">
    <location>
        <begin position="206"/>
        <end position="228"/>
    </location>
</feature>
<comment type="subcellular location">
    <subcellularLocation>
        <location evidence="1">Cell membrane</location>
        <topology evidence="1">Multi-pass membrane protein</topology>
    </subcellularLocation>
</comment>
<dbReference type="Pfam" id="PF13231">
    <property type="entry name" value="PMT_2"/>
    <property type="match status" value="1"/>
</dbReference>
<keyword evidence="3" id="KW-0328">Glycosyltransferase</keyword>
<evidence type="ECO:0000256" key="8">
    <source>
        <dbReference type="SAM" id="Phobius"/>
    </source>
</evidence>
<dbReference type="AlphaFoldDB" id="A0A3B0TID3"/>
<evidence type="ECO:0000256" key="6">
    <source>
        <dbReference type="ARBA" id="ARBA00022989"/>
    </source>
</evidence>
<evidence type="ECO:0000256" key="5">
    <source>
        <dbReference type="ARBA" id="ARBA00022692"/>
    </source>
</evidence>
<accession>A0A3B0TID3</accession>
<name>A0A3B0TID3_9ZZZZ</name>
<feature type="transmembrane region" description="Helical" evidence="8">
    <location>
        <begin position="66"/>
        <end position="99"/>
    </location>
</feature>
<feature type="domain" description="Glycosyltransferase RgtA/B/C/D-like" evidence="9">
    <location>
        <begin position="63"/>
        <end position="222"/>
    </location>
</feature>
<dbReference type="GO" id="GO:0016763">
    <property type="term" value="F:pentosyltransferase activity"/>
    <property type="evidence" value="ECO:0007669"/>
    <property type="project" value="TreeGrafter"/>
</dbReference>
<dbReference type="PANTHER" id="PTHR33908">
    <property type="entry name" value="MANNOSYLTRANSFERASE YKCB-RELATED"/>
    <property type="match status" value="1"/>
</dbReference>
<dbReference type="InterPro" id="IPR038731">
    <property type="entry name" value="RgtA/B/C-like"/>
</dbReference>
<dbReference type="PANTHER" id="PTHR33908:SF3">
    <property type="entry name" value="UNDECAPRENYL PHOSPHATE-ALPHA-4-AMINO-4-DEOXY-L-ARABINOSE ARABINOSYL TRANSFERASE"/>
    <property type="match status" value="1"/>
</dbReference>
<evidence type="ECO:0000259" key="9">
    <source>
        <dbReference type="Pfam" id="PF13231"/>
    </source>
</evidence>
<feature type="transmembrane region" description="Helical" evidence="8">
    <location>
        <begin position="403"/>
        <end position="427"/>
    </location>
</feature>
<keyword evidence="5 8" id="KW-0812">Transmembrane</keyword>
<feature type="transmembrane region" description="Helical" evidence="8">
    <location>
        <begin position="111"/>
        <end position="129"/>
    </location>
</feature>
<evidence type="ECO:0000256" key="3">
    <source>
        <dbReference type="ARBA" id="ARBA00022676"/>
    </source>
</evidence>
<gene>
    <name evidence="10" type="ORF">MNBD_BACTEROID01-914</name>
</gene>
<feature type="transmembrane region" description="Helical" evidence="8">
    <location>
        <begin position="315"/>
        <end position="334"/>
    </location>
</feature>
<dbReference type="GO" id="GO:0005886">
    <property type="term" value="C:plasma membrane"/>
    <property type="evidence" value="ECO:0007669"/>
    <property type="project" value="UniProtKB-SubCell"/>
</dbReference>
<keyword evidence="7 8" id="KW-0472">Membrane</keyword>
<keyword evidence="4" id="KW-0808">Transferase</keyword>
<feature type="transmembrane region" description="Helical" evidence="8">
    <location>
        <begin position="258"/>
        <end position="279"/>
    </location>
</feature>
<feature type="transmembrane region" description="Helical" evidence="8">
    <location>
        <begin position="354"/>
        <end position="372"/>
    </location>
</feature>
<feature type="transmembrane region" description="Helical" evidence="8">
    <location>
        <begin position="378"/>
        <end position="396"/>
    </location>
</feature>
<evidence type="ECO:0000256" key="4">
    <source>
        <dbReference type="ARBA" id="ARBA00022679"/>
    </source>
</evidence>
<evidence type="ECO:0000256" key="2">
    <source>
        <dbReference type="ARBA" id="ARBA00022475"/>
    </source>
</evidence>
<reference evidence="10" key="1">
    <citation type="submission" date="2018-06" db="EMBL/GenBank/DDBJ databases">
        <authorList>
            <person name="Zhirakovskaya E."/>
        </authorList>
    </citation>
    <scope>NUCLEOTIDE SEQUENCE</scope>
</reference>
<evidence type="ECO:0000256" key="7">
    <source>
        <dbReference type="ARBA" id="ARBA00023136"/>
    </source>
</evidence>
<proteinExistence type="predicted"/>
<sequence length="540" mass="62156">MFDKKQFNGIFIFMALLTFISYFSGFFIDVTRDCGKYATVAKEIFENGNFINLTIHGDAYDQKPPLLFWLGVLGFYVGGISNFWFKFPVFLVVLMGIYSTYRLAKSMYNKSTGQIAAIMLFFSVIYSLYSMDVHTDTPVQAFVAFAMWQLYDFIKTGKNSNWIMGFIGIGLAMLSKGPMGAVVPAFAVVGHILLKKEYHLLKDPRWYLGIVLSFVIVSPALIGLYSQFGIEGIKFFFWDNNIGRLTGSYITTSYDPTMYIHSTLYLFVPWSVLLFIAAFQDIKSRFKNRFVATEHFTFTGIWVFFIILSSSRSMLPNYIFILIPLMAVLTAKYVDEAISLKGKLYRVFDNAQTIITITLWIALVVLATYFFPTSNWQYWAAGSFLLALTYYVFKYAGAGKVKLLLPTIIAYTAFNMFLNMHIFPYIFSFQAPPKAARIFNKEAAPGDKLYNYKYGQYELFFYSEPQALQIHSQEELEKVIKEPQTWIFTNPAGLNTINRYNAQIDTIYSFEHLYLNNAEQFILPSNRKNALKPMYLVKLK</sequence>
<keyword evidence="6 8" id="KW-1133">Transmembrane helix</keyword>
<dbReference type="GO" id="GO:0008610">
    <property type="term" value="P:lipid biosynthetic process"/>
    <property type="evidence" value="ECO:0007669"/>
    <property type="project" value="UniProtKB-ARBA"/>
</dbReference>
<dbReference type="EMBL" id="UOEP01000087">
    <property type="protein sequence ID" value="VAW18415.1"/>
    <property type="molecule type" value="Genomic_DNA"/>
</dbReference>
<feature type="transmembrane region" description="Helical" evidence="8">
    <location>
        <begin position="162"/>
        <end position="194"/>
    </location>
</feature>
<organism evidence="10">
    <name type="scientific">hydrothermal vent metagenome</name>
    <dbReference type="NCBI Taxonomy" id="652676"/>
    <lineage>
        <taxon>unclassified sequences</taxon>
        <taxon>metagenomes</taxon>
        <taxon>ecological metagenomes</taxon>
    </lineage>
</organism>
<protein>
    <recommendedName>
        <fullName evidence="9">Glycosyltransferase RgtA/B/C/D-like domain-containing protein</fullName>
    </recommendedName>
</protein>
<keyword evidence="2" id="KW-1003">Cell membrane</keyword>
<dbReference type="GO" id="GO:0010041">
    <property type="term" value="P:response to iron(III) ion"/>
    <property type="evidence" value="ECO:0007669"/>
    <property type="project" value="TreeGrafter"/>
</dbReference>
<evidence type="ECO:0000256" key="1">
    <source>
        <dbReference type="ARBA" id="ARBA00004651"/>
    </source>
</evidence>